<comment type="similarity">
    <text evidence="1 2">Belongs to the anti-sigma-factor antagonist family.</text>
</comment>
<dbReference type="RefSeq" id="WP_094839262.1">
    <property type="nucleotide sequence ID" value="NZ_NEVQ01000022.1"/>
</dbReference>
<dbReference type="CDD" id="cd07043">
    <property type="entry name" value="STAS_anti-anti-sigma_factors"/>
    <property type="match status" value="1"/>
</dbReference>
<dbReference type="PANTHER" id="PTHR33495">
    <property type="entry name" value="ANTI-SIGMA FACTOR ANTAGONIST TM_1081-RELATED-RELATED"/>
    <property type="match status" value="1"/>
</dbReference>
<evidence type="ECO:0000256" key="2">
    <source>
        <dbReference type="RuleBase" id="RU003749"/>
    </source>
</evidence>
<dbReference type="GO" id="GO:0043856">
    <property type="term" value="F:anti-sigma factor antagonist activity"/>
    <property type="evidence" value="ECO:0007669"/>
    <property type="project" value="InterPro"/>
</dbReference>
<reference evidence="4 5" key="1">
    <citation type="submission" date="2017-05" db="EMBL/GenBank/DDBJ databases">
        <title>Complete and WGS of Bordetella genogroups.</title>
        <authorList>
            <person name="Spilker T."/>
            <person name="LiPuma J."/>
        </authorList>
    </citation>
    <scope>NUCLEOTIDE SEQUENCE [LARGE SCALE GENOMIC DNA]</scope>
    <source>
        <strain evidence="4 5">AU9919</strain>
    </source>
</reference>
<evidence type="ECO:0000313" key="5">
    <source>
        <dbReference type="Proteomes" id="UP000216885"/>
    </source>
</evidence>
<dbReference type="InterPro" id="IPR002645">
    <property type="entry name" value="STAS_dom"/>
</dbReference>
<protein>
    <recommendedName>
        <fullName evidence="2">Anti-sigma factor antagonist</fullName>
    </recommendedName>
</protein>
<dbReference type="AlphaFoldDB" id="A0A261TNU1"/>
<evidence type="ECO:0000313" key="4">
    <source>
        <dbReference type="EMBL" id="OZI50937.1"/>
    </source>
</evidence>
<gene>
    <name evidence="4" type="ORF">CAL20_24290</name>
</gene>
<evidence type="ECO:0000256" key="1">
    <source>
        <dbReference type="ARBA" id="ARBA00009013"/>
    </source>
</evidence>
<dbReference type="PANTHER" id="PTHR33495:SF14">
    <property type="entry name" value="ANTI-SIGMA FACTOR ANTAGONIST"/>
    <property type="match status" value="1"/>
</dbReference>
<evidence type="ECO:0000259" key="3">
    <source>
        <dbReference type="PROSITE" id="PS50801"/>
    </source>
</evidence>
<accession>A0A261TNU1</accession>
<dbReference type="SUPFAM" id="SSF52091">
    <property type="entry name" value="SpoIIaa-like"/>
    <property type="match status" value="1"/>
</dbReference>
<dbReference type="Proteomes" id="UP000216885">
    <property type="component" value="Unassembled WGS sequence"/>
</dbReference>
<dbReference type="InterPro" id="IPR003658">
    <property type="entry name" value="Anti-sigma_ant"/>
</dbReference>
<dbReference type="PROSITE" id="PS50801">
    <property type="entry name" value="STAS"/>
    <property type="match status" value="1"/>
</dbReference>
<keyword evidence="5" id="KW-1185">Reference proteome</keyword>
<proteinExistence type="inferred from homology"/>
<dbReference type="Pfam" id="PF01740">
    <property type="entry name" value="STAS"/>
    <property type="match status" value="1"/>
</dbReference>
<sequence length="114" mass="12365">MTLAIDRIEDAVVISAEGQINSGNASAIEAELLSQVDKGEHRIVLDLAMLSYISSAGLRVVLLLAKRLKQVNGKLVLCALQSRVREVFYISGFLAILTVVDTREEAIRITAIAD</sequence>
<dbReference type="EMBL" id="NEVQ01000022">
    <property type="protein sequence ID" value="OZI50937.1"/>
    <property type="molecule type" value="Genomic_DNA"/>
</dbReference>
<name>A0A261TNU1_9BORD</name>
<comment type="caution">
    <text evidence="4">The sequence shown here is derived from an EMBL/GenBank/DDBJ whole genome shotgun (WGS) entry which is preliminary data.</text>
</comment>
<organism evidence="4 5">
    <name type="scientific">Bordetella genomosp. 4</name>
    <dbReference type="NCBI Taxonomy" id="463044"/>
    <lineage>
        <taxon>Bacteria</taxon>
        <taxon>Pseudomonadati</taxon>
        <taxon>Pseudomonadota</taxon>
        <taxon>Betaproteobacteria</taxon>
        <taxon>Burkholderiales</taxon>
        <taxon>Alcaligenaceae</taxon>
        <taxon>Bordetella</taxon>
    </lineage>
</organism>
<dbReference type="Gene3D" id="3.30.750.24">
    <property type="entry name" value="STAS domain"/>
    <property type="match status" value="1"/>
</dbReference>
<dbReference type="InterPro" id="IPR036513">
    <property type="entry name" value="STAS_dom_sf"/>
</dbReference>
<dbReference type="NCBIfam" id="TIGR00377">
    <property type="entry name" value="ant_ant_sig"/>
    <property type="match status" value="1"/>
</dbReference>
<feature type="domain" description="STAS" evidence="3">
    <location>
        <begin position="1"/>
        <end position="110"/>
    </location>
</feature>